<feature type="region of interest" description="Disordered" evidence="6">
    <location>
        <begin position="590"/>
        <end position="614"/>
    </location>
</feature>
<evidence type="ECO:0000259" key="7">
    <source>
        <dbReference type="PROSITE" id="PS51968"/>
    </source>
</evidence>
<keyword evidence="3" id="KW-0238">DNA-binding</keyword>
<dbReference type="GO" id="GO:0000978">
    <property type="term" value="F:RNA polymerase II cis-regulatory region sequence-specific DNA binding"/>
    <property type="evidence" value="ECO:0007669"/>
    <property type="project" value="TreeGrafter"/>
</dbReference>
<dbReference type="InterPro" id="IPR057520">
    <property type="entry name" value="GRHL1/CP2_C"/>
</dbReference>
<dbReference type="Pfam" id="PF25416">
    <property type="entry name" value="GRHL1_C"/>
    <property type="match status" value="1"/>
</dbReference>
<dbReference type="Pfam" id="PF04516">
    <property type="entry name" value="CP2"/>
    <property type="match status" value="1"/>
</dbReference>
<dbReference type="PROSITE" id="PS51968">
    <property type="entry name" value="GRH_CP2_DB"/>
    <property type="match status" value="1"/>
</dbReference>
<dbReference type="EMBL" id="NAJN01000092">
    <property type="protein sequence ID" value="TKA79580.1"/>
    <property type="molecule type" value="Genomic_DNA"/>
</dbReference>
<evidence type="ECO:0000256" key="4">
    <source>
        <dbReference type="ARBA" id="ARBA00023163"/>
    </source>
</evidence>
<dbReference type="OrthoDB" id="7680836at2759"/>
<evidence type="ECO:0000256" key="1">
    <source>
        <dbReference type="ARBA" id="ARBA00004123"/>
    </source>
</evidence>
<protein>
    <recommendedName>
        <fullName evidence="7">Grh/CP2 DB domain-containing protein</fullName>
    </recommendedName>
</protein>
<dbReference type="AlphaFoldDB" id="A0A4U0XQ32"/>
<feature type="compositionally biased region" description="Low complexity" evidence="6">
    <location>
        <begin position="537"/>
        <end position="549"/>
    </location>
</feature>
<organism evidence="8 9">
    <name type="scientific">Cryomyces minteri</name>
    <dbReference type="NCBI Taxonomy" id="331657"/>
    <lineage>
        <taxon>Eukaryota</taxon>
        <taxon>Fungi</taxon>
        <taxon>Dikarya</taxon>
        <taxon>Ascomycota</taxon>
        <taxon>Pezizomycotina</taxon>
        <taxon>Dothideomycetes</taxon>
        <taxon>Dothideomycetes incertae sedis</taxon>
        <taxon>Cryomyces</taxon>
    </lineage>
</organism>
<evidence type="ECO:0000256" key="3">
    <source>
        <dbReference type="ARBA" id="ARBA00023125"/>
    </source>
</evidence>
<dbReference type="InterPro" id="IPR040167">
    <property type="entry name" value="TF_CP2-like"/>
</dbReference>
<evidence type="ECO:0000256" key="6">
    <source>
        <dbReference type="SAM" id="MobiDB-lite"/>
    </source>
</evidence>
<dbReference type="STRING" id="331657.A0A4U0XQ32"/>
<feature type="compositionally biased region" description="Polar residues" evidence="6">
    <location>
        <begin position="520"/>
        <end position="536"/>
    </location>
</feature>
<keyword evidence="2" id="KW-0805">Transcription regulation</keyword>
<dbReference type="GO" id="GO:0001228">
    <property type="term" value="F:DNA-binding transcription activator activity, RNA polymerase II-specific"/>
    <property type="evidence" value="ECO:0007669"/>
    <property type="project" value="TreeGrafter"/>
</dbReference>
<name>A0A4U0XQ32_9PEZI</name>
<feature type="region of interest" description="Disordered" evidence="6">
    <location>
        <begin position="504"/>
        <end position="557"/>
    </location>
</feature>
<gene>
    <name evidence="8" type="ORF">B0A49_08192</name>
</gene>
<evidence type="ECO:0000313" key="9">
    <source>
        <dbReference type="Proteomes" id="UP000308768"/>
    </source>
</evidence>
<dbReference type="PANTHER" id="PTHR11037">
    <property type="entry name" value="TRANSCRIPTION FACTOR CP2"/>
    <property type="match status" value="1"/>
</dbReference>
<keyword evidence="4" id="KW-0804">Transcription</keyword>
<comment type="caution">
    <text evidence="8">The sequence shown here is derived from an EMBL/GenBank/DDBJ whole genome shotgun (WGS) entry which is preliminary data.</text>
</comment>
<dbReference type="PANTHER" id="PTHR11037:SF20">
    <property type="entry name" value="PROTEIN GRAINYHEAD"/>
    <property type="match status" value="1"/>
</dbReference>
<reference evidence="8 9" key="1">
    <citation type="submission" date="2017-03" db="EMBL/GenBank/DDBJ databases">
        <title>Genomes of endolithic fungi from Antarctica.</title>
        <authorList>
            <person name="Coleine C."/>
            <person name="Masonjones S."/>
            <person name="Stajich J.E."/>
        </authorList>
    </citation>
    <scope>NUCLEOTIDE SEQUENCE [LARGE SCALE GENOMIC DNA]</scope>
    <source>
        <strain evidence="8 9">CCFEE 5187</strain>
    </source>
</reference>
<feature type="domain" description="Grh/CP2 DB" evidence="7">
    <location>
        <begin position="197"/>
        <end position="450"/>
    </location>
</feature>
<dbReference type="GO" id="GO:0005634">
    <property type="term" value="C:nucleus"/>
    <property type="evidence" value="ECO:0007669"/>
    <property type="project" value="UniProtKB-SubCell"/>
</dbReference>
<proteinExistence type="predicted"/>
<feature type="region of interest" description="Disordered" evidence="6">
    <location>
        <begin position="420"/>
        <end position="444"/>
    </location>
</feature>
<feature type="compositionally biased region" description="Polar residues" evidence="6">
    <location>
        <begin position="434"/>
        <end position="443"/>
    </location>
</feature>
<comment type="subcellular location">
    <subcellularLocation>
        <location evidence="1">Nucleus</location>
    </subcellularLocation>
</comment>
<feature type="compositionally biased region" description="Basic and acidic residues" evidence="6">
    <location>
        <begin position="420"/>
        <end position="429"/>
    </location>
</feature>
<dbReference type="Proteomes" id="UP000308768">
    <property type="component" value="Unassembled WGS sequence"/>
</dbReference>
<keyword evidence="5" id="KW-0539">Nucleus</keyword>
<evidence type="ECO:0000256" key="2">
    <source>
        <dbReference type="ARBA" id="ARBA00023015"/>
    </source>
</evidence>
<evidence type="ECO:0000256" key="5">
    <source>
        <dbReference type="ARBA" id="ARBA00023242"/>
    </source>
</evidence>
<dbReference type="InterPro" id="IPR007604">
    <property type="entry name" value="CP2"/>
</dbReference>
<keyword evidence="9" id="KW-1185">Reference proteome</keyword>
<evidence type="ECO:0000313" key="8">
    <source>
        <dbReference type="EMBL" id="TKA79580.1"/>
    </source>
</evidence>
<feature type="compositionally biased region" description="Basic and acidic residues" evidence="6">
    <location>
        <begin position="504"/>
        <end position="518"/>
    </location>
</feature>
<sequence length="766" mass="85292">MQLLAFALPRTTMILGDHEELKDQEPTSRGSSEQWRFTPSVLDVNSFAFAFFANQPPSYYTPTLGETNTTFDNQAGDPRIPGLSMGLGTPFSLPTSEGAFHTAQSAAVQAFNPRGIACLRQPPNIDPLNLHHKHGRHTPHLSSHQPSVLEQVEQPTDGSPMKGMGLEVCLQQQSRTSMFSESYDGIVRLPLLQPSIEKSRYRVTLKAPTAMIRRADEIPTTYLNKGQTYSVSIVDTAPGQPIAGRSKYRTFIRISFEEEQQRQGPKKCWQLWESGRGTNEAHQRGGRLQAVEYVGPKQVERSDDLGHPKIELETASFDGFSVKWTPPTHGVTGCSANVRFNFLSTDFSHSKGVKGFPVRFCAKTELIGSQASPHPQRSNPEISYCKIKLFRDHGAERKLFNDIAHVEKMVEKLKEQIARAETRTKDSDKRKRSGFTSKASADTRSGKVWKRKRTWSISSVGSVSGRATAQEDLYMKLATLQDMFTSTQSVSVLYLRGAEQDDPDVHPVRLAGESRDPTAIENNATDTSMRNGRSVNTTGTPSISSPTPIAHSLSPDSRPKFTFEQLTPCGLTSHVSSNEWRNHCQTAMAELQSSNPQQLASPPDQTTRVQTRSLTATTPTRWMEALDVDCFYRLPPERLAKPVACFYIQAKFVGKQRGDNYYSAVYLMQHTKKELVNRIAVKCNIEPAQILQLVRVNHSGLDVLLDDESVRELPEGQDLIAEFTETKLHTPIRREWNSGLTDVQADGGVGAIENVSSVGYGLKLHY</sequence>
<accession>A0A4U0XQ32</accession>